<comment type="caution">
    <text evidence="1">The sequence shown here is derived from an EMBL/GenBank/DDBJ whole genome shotgun (WGS) entry which is preliminary data.</text>
</comment>
<evidence type="ECO:0000313" key="1">
    <source>
        <dbReference type="EMBL" id="MBA0125678.1"/>
    </source>
</evidence>
<sequence length="108" mass="12725">MWGWNHRHELEYRYENTAGQREHVYTERVNDQGFCFEHRPERRQRWLVTYTRCCADDYLGRVRARAGTWLVSVYRVLGAERTHLVSIRLRHPGGTREAGGDAGEYGTA</sequence>
<name>A0A838A8H8_9PSEU</name>
<dbReference type="EMBL" id="JACCKD010000003">
    <property type="protein sequence ID" value="MBA0125678.1"/>
    <property type="molecule type" value="Genomic_DNA"/>
</dbReference>
<dbReference type="RefSeq" id="WP_180892541.1">
    <property type="nucleotide sequence ID" value="NZ_JACCKD010000003.1"/>
</dbReference>
<gene>
    <name evidence="1" type="ORF">H0B56_09020</name>
</gene>
<dbReference type="AlphaFoldDB" id="A0A838A8H8"/>
<organism evidence="1 2">
    <name type="scientific">Haloechinothrix aidingensis</name>
    <dbReference type="NCBI Taxonomy" id="2752311"/>
    <lineage>
        <taxon>Bacteria</taxon>
        <taxon>Bacillati</taxon>
        <taxon>Actinomycetota</taxon>
        <taxon>Actinomycetes</taxon>
        <taxon>Pseudonocardiales</taxon>
        <taxon>Pseudonocardiaceae</taxon>
        <taxon>Haloechinothrix</taxon>
    </lineage>
</organism>
<accession>A0A838A8H8</accession>
<reference evidence="1 2" key="1">
    <citation type="submission" date="2020-07" db="EMBL/GenBank/DDBJ databases">
        <title>Genome of Haloechinothrix sp.</title>
        <authorList>
            <person name="Tang S.-K."/>
            <person name="Yang L."/>
            <person name="Zhu W.-Y."/>
        </authorList>
    </citation>
    <scope>NUCLEOTIDE SEQUENCE [LARGE SCALE GENOMIC DNA]</scope>
    <source>
        <strain evidence="1 2">YIM 98757</strain>
    </source>
</reference>
<proteinExistence type="predicted"/>
<evidence type="ECO:0000313" key="2">
    <source>
        <dbReference type="Proteomes" id="UP000582974"/>
    </source>
</evidence>
<protein>
    <submittedName>
        <fullName evidence="1">Uncharacterized protein</fullName>
    </submittedName>
</protein>
<keyword evidence="2" id="KW-1185">Reference proteome</keyword>
<dbReference type="Proteomes" id="UP000582974">
    <property type="component" value="Unassembled WGS sequence"/>
</dbReference>